<evidence type="ECO:0000256" key="5">
    <source>
        <dbReference type="ARBA" id="ARBA00022989"/>
    </source>
</evidence>
<proteinExistence type="inferred from homology"/>
<gene>
    <name evidence="9" type="ORF">GCM10011389_36900</name>
</gene>
<feature type="domain" description="ABC transmembrane type-1" evidence="8">
    <location>
        <begin position="91"/>
        <end position="301"/>
    </location>
</feature>
<feature type="transmembrane region" description="Helical" evidence="7">
    <location>
        <begin position="95"/>
        <end position="119"/>
    </location>
</feature>
<keyword evidence="4 7" id="KW-0812">Transmembrane</keyword>
<dbReference type="Pfam" id="PF00528">
    <property type="entry name" value="BPD_transp_1"/>
    <property type="match status" value="1"/>
</dbReference>
<comment type="similarity">
    <text evidence="7">Belongs to the binding-protein-dependent transport system permease family.</text>
</comment>
<keyword evidence="6 7" id="KW-0472">Membrane</keyword>
<feature type="transmembrane region" description="Helical" evidence="7">
    <location>
        <begin position="238"/>
        <end position="263"/>
    </location>
</feature>
<evidence type="ECO:0000256" key="1">
    <source>
        <dbReference type="ARBA" id="ARBA00004651"/>
    </source>
</evidence>
<organism evidence="9 10">
    <name type="scientific">Pontibacillus salipaludis</name>
    <dbReference type="NCBI Taxonomy" id="1697394"/>
    <lineage>
        <taxon>Bacteria</taxon>
        <taxon>Bacillati</taxon>
        <taxon>Bacillota</taxon>
        <taxon>Bacilli</taxon>
        <taxon>Bacillales</taxon>
        <taxon>Bacillaceae</taxon>
        <taxon>Pontibacillus</taxon>
    </lineage>
</organism>
<dbReference type="InterPro" id="IPR000515">
    <property type="entry name" value="MetI-like"/>
</dbReference>
<evidence type="ECO:0000313" key="9">
    <source>
        <dbReference type="EMBL" id="GGD26001.1"/>
    </source>
</evidence>
<feature type="transmembrane region" description="Helical" evidence="7">
    <location>
        <begin position="284"/>
        <end position="303"/>
    </location>
</feature>
<dbReference type="Gene3D" id="1.10.3720.10">
    <property type="entry name" value="MetI-like"/>
    <property type="match status" value="1"/>
</dbReference>
<keyword evidence="5 7" id="KW-1133">Transmembrane helix</keyword>
<evidence type="ECO:0000256" key="7">
    <source>
        <dbReference type="RuleBase" id="RU363032"/>
    </source>
</evidence>
<dbReference type="Proteomes" id="UP000642571">
    <property type="component" value="Unassembled WGS sequence"/>
</dbReference>
<evidence type="ECO:0000259" key="8">
    <source>
        <dbReference type="PROSITE" id="PS50928"/>
    </source>
</evidence>
<feature type="transmembrane region" description="Helical" evidence="7">
    <location>
        <begin position="131"/>
        <end position="154"/>
    </location>
</feature>
<comment type="subcellular location">
    <subcellularLocation>
        <location evidence="1 7">Cell membrane</location>
        <topology evidence="1 7">Multi-pass membrane protein</topology>
    </subcellularLocation>
</comment>
<reference evidence="10" key="1">
    <citation type="journal article" date="2019" name="Int. J. Syst. Evol. Microbiol.">
        <title>The Global Catalogue of Microorganisms (GCM) 10K type strain sequencing project: providing services to taxonomists for standard genome sequencing and annotation.</title>
        <authorList>
            <consortium name="The Broad Institute Genomics Platform"/>
            <consortium name="The Broad Institute Genome Sequencing Center for Infectious Disease"/>
            <person name="Wu L."/>
            <person name="Ma J."/>
        </authorList>
    </citation>
    <scope>NUCLEOTIDE SEQUENCE [LARGE SCALE GENOMIC DNA]</scope>
    <source>
        <strain evidence="10">CGMCC 1.15353</strain>
    </source>
</reference>
<name>A0ABQ1QH38_9BACI</name>
<keyword evidence="10" id="KW-1185">Reference proteome</keyword>
<evidence type="ECO:0000256" key="6">
    <source>
        <dbReference type="ARBA" id="ARBA00023136"/>
    </source>
</evidence>
<evidence type="ECO:0000313" key="10">
    <source>
        <dbReference type="Proteomes" id="UP000642571"/>
    </source>
</evidence>
<feature type="transmembrane region" description="Helical" evidence="7">
    <location>
        <begin position="174"/>
        <end position="193"/>
    </location>
</feature>
<dbReference type="SUPFAM" id="SSF161098">
    <property type="entry name" value="MetI-like"/>
    <property type="match status" value="1"/>
</dbReference>
<dbReference type="PROSITE" id="PS50928">
    <property type="entry name" value="ABC_TM1"/>
    <property type="match status" value="1"/>
</dbReference>
<dbReference type="PANTHER" id="PTHR30465:SF0">
    <property type="entry name" value="OLIGOPEPTIDE TRANSPORT SYSTEM PERMEASE PROTEIN APPB"/>
    <property type="match status" value="1"/>
</dbReference>
<dbReference type="PANTHER" id="PTHR30465">
    <property type="entry name" value="INNER MEMBRANE ABC TRANSPORTER"/>
    <property type="match status" value="1"/>
</dbReference>
<accession>A0ABQ1QH38</accession>
<evidence type="ECO:0000256" key="4">
    <source>
        <dbReference type="ARBA" id="ARBA00022692"/>
    </source>
</evidence>
<feature type="transmembrane region" description="Helical" evidence="7">
    <location>
        <begin position="9"/>
        <end position="26"/>
    </location>
</feature>
<dbReference type="RefSeq" id="WP_188655847.1">
    <property type="nucleotide sequence ID" value="NZ_BMIN01000022.1"/>
</dbReference>
<dbReference type="InterPro" id="IPR035906">
    <property type="entry name" value="MetI-like_sf"/>
</dbReference>
<dbReference type="CDD" id="cd06261">
    <property type="entry name" value="TM_PBP2"/>
    <property type="match status" value="1"/>
</dbReference>
<comment type="caution">
    <text evidence="9">The sequence shown here is derived from an EMBL/GenBank/DDBJ whole genome shotgun (WGS) entry which is preliminary data.</text>
</comment>
<evidence type="ECO:0000256" key="2">
    <source>
        <dbReference type="ARBA" id="ARBA00022448"/>
    </source>
</evidence>
<sequence length="318" mass="36520">MWRVIVQTFGIWLSVTLVLILVVLIPRGNHEVDQSLSREEQMEQYQEGITDFSWKAYGNNVTTLIQYAWKHKSLGETIHTHSVEYEVWRYLKKSMWLIVPSFVLSSILGVSKGIYDFYVKRRKFSVLGEKATVFFLSVPDFFLLLMIQVALITLAHYGFPRISLYGSEEVSNKIVGIVFLAIYPTFYIARLTYSSLEQQSSQDYIRTALSKGTHRFKIIWTHMLSNCWLAITSHLNTIMLYILSNLFIVELITSYRGAAYRFYKALHVRGSFTVGSPQSIDTSLVIEYIIVFTGLLLIVQLSSKLAAYQLLRRGGSSS</sequence>
<keyword evidence="2 7" id="KW-0813">Transport</keyword>
<protein>
    <recommendedName>
        <fullName evidence="8">ABC transmembrane type-1 domain-containing protein</fullName>
    </recommendedName>
</protein>
<keyword evidence="3" id="KW-1003">Cell membrane</keyword>
<dbReference type="EMBL" id="BMIN01000022">
    <property type="protein sequence ID" value="GGD26001.1"/>
    <property type="molecule type" value="Genomic_DNA"/>
</dbReference>
<evidence type="ECO:0000256" key="3">
    <source>
        <dbReference type="ARBA" id="ARBA00022475"/>
    </source>
</evidence>